<dbReference type="PANTHER" id="PTHR37162">
    <property type="entry name" value="HAT FAMILY DIMERISATION DOMAINCONTAINING PROTEIN-RELATED"/>
    <property type="match status" value="1"/>
</dbReference>
<evidence type="ECO:0008006" key="3">
    <source>
        <dbReference type="Google" id="ProtNLM"/>
    </source>
</evidence>
<evidence type="ECO:0000313" key="2">
    <source>
        <dbReference type="Proteomes" id="UP001159427"/>
    </source>
</evidence>
<organism evidence="1 2">
    <name type="scientific">Porites evermanni</name>
    <dbReference type="NCBI Taxonomy" id="104178"/>
    <lineage>
        <taxon>Eukaryota</taxon>
        <taxon>Metazoa</taxon>
        <taxon>Cnidaria</taxon>
        <taxon>Anthozoa</taxon>
        <taxon>Hexacorallia</taxon>
        <taxon>Scleractinia</taxon>
        <taxon>Fungiina</taxon>
        <taxon>Poritidae</taxon>
        <taxon>Porites</taxon>
    </lineage>
</organism>
<dbReference type="PANTHER" id="PTHR37162:SF11">
    <property type="match status" value="1"/>
</dbReference>
<reference evidence="1 2" key="1">
    <citation type="submission" date="2022-05" db="EMBL/GenBank/DDBJ databases">
        <authorList>
            <consortium name="Genoscope - CEA"/>
            <person name="William W."/>
        </authorList>
    </citation>
    <scope>NUCLEOTIDE SEQUENCE [LARGE SCALE GENOMIC DNA]</scope>
</reference>
<name>A0ABN8MJS5_9CNID</name>
<protein>
    <recommendedName>
        <fullName evidence="3">HAT C-terminal dimerisation domain-containing protein</fullName>
    </recommendedName>
</protein>
<evidence type="ECO:0000313" key="1">
    <source>
        <dbReference type="EMBL" id="CAH3029019.1"/>
    </source>
</evidence>
<keyword evidence="2" id="KW-1185">Reference proteome</keyword>
<dbReference type="Proteomes" id="UP001159427">
    <property type="component" value="Unassembled WGS sequence"/>
</dbReference>
<gene>
    <name evidence="1" type="ORF">PEVE_00035373</name>
</gene>
<dbReference type="EMBL" id="CALNXI010000547">
    <property type="protein sequence ID" value="CAH3029019.1"/>
    <property type="molecule type" value="Genomic_DNA"/>
</dbReference>
<sequence length="335" mass="38251">MLTFSPGPHIVKYVDAVKAKKVTDPKSKSYETISSSCCGHMMTAKIAFFPSVVKQVNPFLTAFQTDKSMLPIMSIRLCTLLKSLCNRFIKGELVTEATFPLKILRLKPSDKEQQLDYQKVDVGFVAQQMVKEKSGKLSERQVLQFRMECKDFLAKTASILLDKTPMNYRLVRNMSCLYPRLMASEKERCVNKMKRVLEILVEAHRLKDDECDEVIYQFGQFLDECAGNPDFEDFDPSEPFSRVDTLLYEHMAGDKQLVKVWRVVELLLLMSHGQATVERGFSVNKEVVVENLSERSFIAQRIIHDHIESVGGLANVQISKQLLMSFAVVVQKYLS</sequence>
<comment type="caution">
    <text evidence="1">The sequence shown here is derived from an EMBL/GenBank/DDBJ whole genome shotgun (WGS) entry which is preliminary data.</text>
</comment>
<accession>A0ABN8MJS5</accession>
<proteinExistence type="predicted"/>